<name>A0AAD6JKI6_9ROSI</name>
<evidence type="ECO:0000256" key="3">
    <source>
        <dbReference type="ARBA" id="ARBA00022692"/>
    </source>
</evidence>
<feature type="transmembrane region" description="Helical" evidence="7">
    <location>
        <begin position="133"/>
        <end position="154"/>
    </location>
</feature>
<dbReference type="FunFam" id="1.20.1540.10:FF:000010">
    <property type="entry name" value="Rhomboid-like protein 15"/>
    <property type="match status" value="1"/>
</dbReference>
<comment type="subcellular location">
    <subcellularLocation>
        <location evidence="1">Membrane</location>
        <topology evidence="1">Multi-pass membrane protein</topology>
    </subcellularLocation>
</comment>
<dbReference type="AlphaFoldDB" id="A0AAD6JKI6"/>
<keyword evidence="4 7" id="KW-1133">Transmembrane helix</keyword>
<dbReference type="SMART" id="SM00165">
    <property type="entry name" value="UBA"/>
    <property type="match status" value="1"/>
</dbReference>
<dbReference type="InterPro" id="IPR035952">
    <property type="entry name" value="Rhomboid-like_sf"/>
</dbReference>
<evidence type="ECO:0000313" key="9">
    <source>
        <dbReference type="EMBL" id="KAJ6406816.1"/>
    </source>
</evidence>
<feature type="domain" description="UBA" evidence="8">
    <location>
        <begin position="369"/>
        <end position="409"/>
    </location>
</feature>
<gene>
    <name evidence="9" type="ORF">OIU84_010350</name>
</gene>
<organism evidence="9 10">
    <name type="scientific">Salix udensis</name>
    <dbReference type="NCBI Taxonomy" id="889485"/>
    <lineage>
        <taxon>Eukaryota</taxon>
        <taxon>Viridiplantae</taxon>
        <taxon>Streptophyta</taxon>
        <taxon>Embryophyta</taxon>
        <taxon>Tracheophyta</taxon>
        <taxon>Spermatophyta</taxon>
        <taxon>Magnoliopsida</taxon>
        <taxon>eudicotyledons</taxon>
        <taxon>Gunneridae</taxon>
        <taxon>Pentapetalae</taxon>
        <taxon>rosids</taxon>
        <taxon>fabids</taxon>
        <taxon>Malpighiales</taxon>
        <taxon>Salicaceae</taxon>
        <taxon>Saliceae</taxon>
        <taxon>Salix</taxon>
    </lineage>
</organism>
<feature type="transmembrane region" description="Helical" evidence="7">
    <location>
        <begin position="103"/>
        <end position="127"/>
    </location>
</feature>
<dbReference type="InterPro" id="IPR009060">
    <property type="entry name" value="UBA-like_sf"/>
</dbReference>
<dbReference type="InterPro" id="IPR015940">
    <property type="entry name" value="UBA"/>
</dbReference>
<keyword evidence="10" id="KW-1185">Reference proteome</keyword>
<dbReference type="EMBL" id="JAPFFJ010000016">
    <property type="protein sequence ID" value="KAJ6406816.1"/>
    <property type="molecule type" value="Genomic_DNA"/>
</dbReference>
<feature type="transmembrane region" description="Helical" evidence="7">
    <location>
        <begin position="21"/>
        <end position="45"/>
    </location>
</feature>
<evidence type="ECO:0000256" key="7">
    <source>
        <dbReference type="SAM" id="Phobius"/>
    </source>
</evidence>
<dbReference type="Gene3D" id="1.10.8.10">
    <property type="entry name" value="DNA helicase RuvA subunit, C-terminal domain"/>
    <property type="match status" value="1"/>
</dbReference>
<feature type="compositionally biased region" description="Polar residues" evidence="6">
    <location>
        <begin position="301"/>
        <end position="312"/>
    </location>
</feature>
<feature type="transmembrane region" description="Helical" evidence="7">
    <location>
        <begin position="65"/>
        <end position="91"/>
    </location>
</feature>
<dbReference type="Pfam" id="PF01694">
    <property type="entry name" value="Rhomboid"/>
    <property type="match status" value="1"/>
</dbReference>
<dbReference type="SUPFAM" id="SSF144091">
    <property type="entry name" value="Rhomboid-like"/>
    <property type="match status" value="1"/>
</dbReference>
<feature type="region of interest" description="Disordered" evidence="6">
    <location>
        <begin position="292"/>
        <end position="312"/>
    </location>
</feature>
<protein>
    <recommendedName>
        <fullName evidence="8">UBA domain-containing protein</fullName>
    </recommendedName>
</protein>
<evidence type="ECO:0000259" key="8">
    <source>
        <dbReference type="PROSITE" id="PS50030"/>
    </source>
</evidence>
<evidence type="ECO:0000256" key="1">
    <source>
        <dbReference type="ARBA" id="ARBA00004141"/>
    </source>
</evidence>
<evidence type="ECO:0000313" key="10">
    <source>
        <dbReference type="Proteomes" id="UP001162972"/>
    </source>
</evidence>
<dbReference type="Pfam" id="PF00627">
    <property type="entry name" value="UBA"/>
    <property type="match status" value="1"/>
</dbReference>
<feature type="transmembrane region" description="Helical" evidence="7">
    <location>
        <begin position="194"/>
        <end position="215"/>
    </location>
</feature>
<dbReference type="PANTHER" id="PTHR11009">
    <property type="entry name" value="DER1-LIKE PROTEIN, DERLIN"/>
    <property type="match status" value="1"/>
</dbReference>
<dbReference type="GO" id="GO:0004252">
    <property type="term" value="F:serine-type endopeptidase activity"/>
    <property type="evidence" value="ECO:0007669"/>
    <property type="project" value="InterPro"/>
</dbReference>
<dbReference type="Gene3D" id="1.20.1540.10">
    <property type="entry name" value="Rhomboid-like"/>
    <property type="match status" value="1"/>
</dbReference>
<evidence type="ECO:0000256" key="6">
    <source>
        <dbReference type="SAM" id="MobiDB-lite"/>
    </source>
</evidence>
<dbReference type="PROSITE" id="PS50030">
    <property type="entry name" value="UBA"/>
    <property type="match status" value="1"/>
</dbReference>
<comment type="similarity">
    <text evidence="2">Belongs to the peptidase S54 family.</text>
</comment>
<dbReference type="Proteomes" id="UP001162972">
    <property type="component" value="Chromosome 6"/>
</dbReference>
<reference evidence="9 10" key="1">
    <citation type="journal article" date="2023" name="Int. J. Mol. Sci.">
        <title>De Novo Assembly and Annotation of 11 Diverse Shrub Willow (Salix) Genomes Reveals Novel Gene Organization in Sex-Linked Regions.</title>
        <authorList>
            <person name="Hyden B."/>
            <person name="Feng K."/>
            <person name="Yates T.B."/>
            <person name="Jawdy S."/>
            <person name="Cereghino C."/>
            <person name="Smart L.B."/>
            <person name="Muchero W."/>
        </authorList>
    </citation>
    <scope>NUCLEOTIDE SEQUENCE [LARGE SCALE GENOMIC DNA]</scope>
    <source>
        <tissue evidence="9">Shoot tip</tissue>
    </source>
</reference>
<accession>A0AAD6JKI6</accession>
<evidence type="ECO:0000256" key="4">
    <source>
        <dbReference type="ARBA" id="ARBA00022989"/>
    </source>
</evidence>
<dbReference type="CDD" id="cd14287">
    <property type="entry name" value="UBA_At3g58460_like"/>
    <property type="match status" value="1"/>
</dbReference>
<keyword evidence="5 7" id="KW-0472">Membrane</keyword>
<dbReference type="InterPro" id="IPR022764">
    <property type="entry name" value="Peptidase_S54_rhomboid_dom"/>
</dbReference>
<feature type="transmembrane region" description="Helical" evidence="7">
    <location>
        <begin position="166"/>
        <end position="188"/>
    </location>
</feature>
<sequence>MRPNIVTEAGLQTRAGQWWESIPFLTSAVVVVCGAIYLVCLLSGYDSFYEICFLPTAVVSHFQVYRIYTSILFHGSLLHVLFNMLALVPLGSELERIMGSIRLAYLIILLATTNAIFHLFIALLVAHNPFHPYPYLMNECAIGFSGILFSMIVIETSLSGVQSRSVFGLFNVPAKWYAFILLVVFQLLMTNVSLLGHLCGILSGFAYIYGLFNFLMPGASLFSAIEASSWLSSCVRRPKFILCTGGSPTSYIPTYSGQNTTSSGLLTGNIWRNLSSWMPQRETSAQAEQDYRFPGRGRSLGSGQSETVPAVNSDSNLQARLLDNSNPDLSSHLGVTATREPLLDGRSSVAGNAVGATLGRPALLQQHPAPSEEQIQKLVSMGFDKTQVEVAISAADGDLNVAVEILMSQQG</sequence>
<evidence type="ECO:0000256" key="2">
    <source>
        <dbReference type="ARBA" id="ARBA00009045"/>
    </source>
</evidence>
<keyword evidence="3 7" id="KW-0812">Transmembrane</keyword>
<evidence type="ECO:0000256" key="5">
    <source>
        <dbReference type="ARBA" id="ARBA00023136"/>
    </source>
</evidence>
<comment type="caution">
    <text evidence="9">The sequence shown here is derived from an EMBL/GenBank/DDBJ whole genome shotgun (WGS) entry which is preliminary data.</text>
</comment>
<dbReference type="SUPFAM" id="SSF46934">
    <property type="entry name" value="UBA-like"/>
    <property type="match status" value="1"/>
</dbReference>
<dbReference type="GO" id="GO:0016020">
    <property type="term" value="C:membrane"/>
    <property type="evidence" value="ECO:0007669"/>
    <property type="project" value="UniProtKB-SubCell"/>
</dbReference>
<proteinExistence type="inferred from homology"/>